<sequence>MAGKRNNNQALHHTTTIWQWNCRGFKNKFGSLSQFIAASTSPPDVISLQETNSPARLPGYVTYGGDTRKNLHTLVSKRITAIQHALQQTEQLGILLELIPRAKKHAHSLFILNMYCRPKCKDPSIQHVLLQAIHKAGSQPLLITGDFNAAHQLWGYAYSNKHGNALHALIANNDLTLLTNPASHTRMGNSVTNDTSPDLTIASHIPHADWEHLGAYLGSDHAILVTTIYGAEYKVKLGKARLTDWTKLRDERENRLKTTDHHPLTLQEWVSRLVQDVQTRTKNIKTSTTTPCVDTRLLHLWEARRSLIKCWKKQKLNRKLKKRIARLTEDAAQYASELCKENWLALCDGMCDTLSTYKIWKLLRYLIDPAKSKTTSQHTMDKVIHQNAGDTRHLLATIKTRYLPTHPTEPLPPYSGSPNPLLDEDIHLHEVTDALAKIRRNTAPGLD</sequence>
<evidence type="ECO:0000313" key="2">
    <source>
        <dbReference type="Proteomes" id="UP000805193"/>
    </source>
</evidence>
<dbReference type="Proteomes" id="UP000805193">
    <property type="component" value="Unassembled WGS sequence"/>
</dbReference>
<keyword evidence="2" id="KW-1185">Reference proteome</keyword>
<accession>A0AC60Q1J6</accession>
<name>A0AC60Q1J6_IXOPE</name>
<reference evidence="1 2" key="1">
    <citation type="journal article" date="2020" name="Cell">
        <title>Large-Scale Comparative Analyses of Tick Genomes Elucidate Their Genetic Diversity and Vector Capacities.</title>
        <authorList>
            <consortium name="Tick Genome and Microbiome Consortium (TIGMIC)"/>
            <person name="Jia N."/>
            <person name="Wang J."/>
            <person name="Shi W."/>
            <person name="Du L."/>
            <person name="Sun Y."/>
            <person name="Zhan W."/>
            <person name="Jiang J.F."/>
            <person name="Wang Q."/>
            <person name="Zhang B."/>
            <person name="Ji P."/>
            <person name="Bell-Sakyi L."/>
            <person name="Cui X.M."/>
            <person name="Yuan T.T."/>
            <person name="Jiang B.G."/>
            <person name="Yang W.F."/>
            <person name="Lam T.T."/>
            <person name="Chang Q.C."/>
            <person name="Ding S.J."/>
            <person name="Wang X.J."/>
            <person name="Zhu J.G."/>
            <person name="Ruan X.D."/>
            <person name="Zhao L."/>
            <person name="Wei J.T."/>
            <person name="Ye R.Z."/>
            <person name="Que T.C."/>
            <person name="Du C.H."/>
            <person name="Zhou Y.H."/>
            <person name="Cheng J.X."/>
            <person name="Dai P.F."/>
            <person name="Guo W.B."/>
            <person name="Han X.H."/>
            <person name="Huang E.J."/>
            <person name="Li L.F."/>
            <person name="Wei W."/>
            <person name="Gao Y.C."/>
            <person name="Liu J.Z."/>
            <person name="Shao H.Z."/>
            <person name="Wang X."/>
            <person name="Wang C.C."/>
            <person name="Yang T.C."/>
            <person name="Huo Q.B."/>
            <person name="Li W."/>
            <person name="Chen H.Y."/>
            <person name="Chen S.E."/>
            <person name="Zhou L.G."/>
            <person name="Ni X.B."/>
            <person name="Tian J.H."/>
            <person name="Sheng Y."/>
            <person name="Liu T."/>
            <person name="Pan Y.S."/>
            <person name="Xia L.Y."/>
            <person name="Li J."/>
            <person name="Zhao F."/>
            <person name="Cao W.C."/>
        </authorList>
    </citation>
    <scope>NUCLEOTIDE SEQUENCE [LARGE SCALE GENOMIC DNA]</scope>
    <source>
        <strain evidence="1">Iper-2018</strain>
    </source>
</reference>
<protein>
    <submittedName>
        <fullName evidence="1">Uncharacterized protein</fullName>
    </submittedName>
</protein>
<dbReference type="EMBL" id="JABSTQ010009635">
    <property type="protein sequence ID" value="KAG0427350.1"/>
    <property type="molecule type" value="Genomic_DNA"/>
</dbReference>
<organism evidence="1 2">
    <name type="scientific">Ixodes persulcatus</name>
    <name type="common">Taiga tick</name>
    <dbReference type="NCBI Taxonomy" id="34615"/>
    <lineage>
        <taxon>Eukaryota</taxon>
        <taxon>Metazoa</taxon>
        <taxon>Ecdysozoa</taxon>
        <taxon>Arthropoda</taxon>
        <taxon>Chelicerata</taxon>
        <taxon>Arachnida</taxon>
        <taxon>Acari</taxon>
        <taxon>Parasitiformes</taxon>
        <taxon>Ixodida</taxon>
        <taxon>Ixodoidea</taxon>
        <taxon>Ixodidae</taxon>
        <taxon>Ixodinae</taxon>
        <taxon>Ixodes</taxon>
    </lineage>
</organism>
<comment type="caution">
    <text evidence="1">The sequence shown here is derived from an EMBL/GenBank/DDBJ whole genome shotgun (WGS) entry which is preliminary data.</text>
</comment>
<gene>
    <name evidence="1" type="ORF">HPB47_025590</name>
</gene>
<proteinExistence type="predicted"/>
<evidence type="ECO:0000313" key="1">
    <source>
        <dbReference type="EMBL" id="KAG0427350.1"/>
    </source>
</evidence>